<organism evidence="1 2">
    <name type="scientific">Amycolatopsis japonica</name>
    <dbReference type="NCBI Taxonomy" id="208439"/>
    <lineage>
        <taxon>Bacteria</taxon>
        <taxon>Bacillati</taxon>
        <taxon>Actinomycetota</taxon>
        <taxon>Actinomycetes</taxon>
        <taxon>Pseudonocardiales</taxon>
        <taxon>Pseudonocardiaceae</taxon>
        <taxon>Amycolatopsis</taxon>
        <taxon>Amycolatopsis japonica group</taxon>
    </lineage>
</organism>
<dbReference type="AlphaFoldDB" id="A0A075V386"/>
<proteinExistence type="predicted"/>
<sequence>MDGPRFRDPQIRLGNLAAEPILIVCPRCSGRASVTHERLTCAGCALVRVPPEPHYHVWNRPIDPFFREPLWLRADCCGGNTLWAFHERHLDLLERFVAAKLRERGLGNRPGMTLVARLPAWITTAKHRDEILRTIAKLRATLS</sequence>
<gene>
    <name evidence="1" type="ORF">AJAP_40505</name>
</gene>
<dbReference type="Proteomes" id="UP000028492">
    <property type="component" value="Chromosome"/>
</dbReference>
<dbReference type="STRING" id="208439.AJAP_40505"/>
<protein>
    <submittedName>
        <fullName evidence="1">Uncharacterized protein</fullName>
    </submittedName>
</protein>
<keyword evidence="2" id="KW-1185">Reference proteome</keyword>
<evidence type="ECO:0000313" key="1">
    <source>
        <dbReference type="EMBL" id="AIG80877.1"/>
    </source>
</evidence>
<reference evidence="1 2" key="1">
    <citation type="journal article" date="2014" name="J. Biotechnol.">
        <title>Complete genome sequence of the actinobacterium Amycolatopsis japonica MG417-CF17(T) (=DSM 44213T) producing (S,S)-N,N'-ethylenediaminedisuccinic acid.</title>
        <authorList>
            <person name="Stegmann E."/>
            <person name="Albersmeier A."/>
            <person name="Spohn M."/>
            <person name="Gert H."/>
            <person name="Weber T."/>
            <person name="Wohlleben W."/>
            <person name="Kalinowski J."/>
            <person name="Ruckert C."/>
        </authorList>
    </citation>
    <scope>NUCLEOTIDE SEQUENCE [LARGE SCALE GENOMIC DNA]</scope>
    <source>
        <strain evidence="2">MG417-CF17 (DSM 44213)</strain>
    </source>
</reference>
<dbReference type="RefSeq" id="WP_038521350.1">
    <property type="nucleotide sequence ID" value="NZ_CP008953.1"/>
</dbReference>
<evidence type="ECO:0000313" key="2">
    <source>
        <dbReference type="Proteomes" id="UP000028492"/>
    </source>
</evidence>
<dbReference type="HOGENOM" id="CLU_083023_2_0_11"/>
<accession>A0A075V386</accession>
<dbReference type="EMBL" id="CP008953">
    <property type="protein sequence ID" value="AIG80877.1"/>
    <property type="molecule type" value="Genomic_DNA"/>
</dbReference>
<name>A0A075V386_9PSEU</name>
<dbReference type="KEGG" id="aja:AJAP_40505"/>
<dbReference type="eggNOG" id="ENOG50332TS">
    <property type="taxonomic scope" value="Bacteria"/>
</dbReference>